<evidence type="ECO:0000313" key="1">
    <source>
        <dbReference type="EMBL" id="MCF5063945.1"/>
    </source>
</evidence>
<organism evidence="1 2">
    <name type="scientific">Pseudomonas syringae</name>
    <dbReference type="NCBI Taxonomy" id="317"/>
    <lineage>
        <taxon>Bacteria</taxon>
        <taxon>Pseudomonadati</taxon>
        <taxon>Pseudomonadota</taxon>
        <taxon>Gammaproteobacteria</taxon>
        <taxon>Pseudomonadales</taxon>
        <taxon>Pseudomonadaceae</taxon>
        <taxon>Pseudomonas</taxon>
    </lineage>
</organism>
<reference evidence="1" key="1">
    <citation type="submission" date="2019-11" db="EMBL/GenBank/DDBJ databases">
        <title>Epiphytic Pseudomonas syringae from cherry orchards.</title>
        <authorList>
            <person name="Hulin M.T."/>
        </authorList>
    </citation>
    <scope>NUCLEOTIDE SEQUENCE</scope>
    <source>
        <strain evidence="1">PA-6-9A</strain>
    </source>
</reference>
<sequence>MVNLDDVKAFVGSDRYQAVLLTVQEQLNLDINETLPSDILFQHDANKINVAKLDIQALEQVIEHGKVGLVPFVSAKLSALKSTAHEQEGNQDEDKIVKTLPFYKNFLILYLLELFFLENDPDHLDVYLKGIRIPNSKKYTEQLVRIYTSLSH</sequence>
<proteinExistence type="predicted"/>
<accession>A0A9Q3X351</accession>
<name>A0A9Q3X351_PSESX</name>
<dbReference type="Proteomes" id="UP000814207">
    <property type="component" value="Unassembled WGS sequence"/>
</dbReference>
<dbReference type="AlphaFoldDB" id="A0A9Q3X351"/>
<protein>
    <submittedName>
        <fullName evidence="1">Uncharacterized protein</fullName>
    </submittedName>
</protein>
<gene>
    <name evidence="1" type="ORF">GIW73_13440</name>
</gene>
<evidence type="ECO:0000313" key="2">
    <source>
        <dbReference type="Proteomes" id="UP000814207"/>
    </source>
</evidence>
<comment type="caution">
    <text evidence="1">The sequence shown here is derived from an EMBL/GenBank/DDBJ whole genome shotgun (WGS) entry which is preliminary data.</text>
</comment>
<dbReference type="EMBL" id="WKEU01000051">
    <property type="protein sequence ID" value="MCF5063945.1"/>
    <property type="molecule type" value="Genomic_DNA"/>
</dbReference>